<evidence type="ECO:0000256" key="1">
    <source>
        <dbReference type="SAM" id="Phobius"/>
    </source>
</evidence>
<feature type="transmembrane region" description="Helical" evidence="1">
    <location>
        <begin position="23"/>
        <end position="43"/>
    </location>
</feature>
<reference evidence="3" key="1">
    <citation type="journal article" date="2019" name="Int. J. Syst. Evol. Microbiol.">
        <title>The Global Catalogue of Microorganisms (GCM) 10K type strain sequencing project: providing services to taxonomists for standard genome sequencing and annotation.</title>
        <authorList>
            <consortium name="The Broad Institute Genomics Platform"/>
            <consortium name="The Broad Institute Genome Sequencing Center for Infectious Disease"/>
            <person name="Wu L."/>
            <person name="Ma J."/>
        </authorList>
    </citation>
    <scope>NUCLEOTIDE SEQUENCE [LARGE SCALE GENOMIC DNA]</scope>
    <source>
        <strain evidence="3">JCM 18077</strain>
    </source>
</reference>
<sequence>MTTAVGTGDRVVAAVYAVARHRIAGPAVIVAGAVATGALVWFADPTTPGGIIPPCPTNALLHLNCPGCGTSRMLYSLMHGDLGAAVSYNAFGLVALVLLAASFVTYTLGLWKGRRVRGWQHLRYAPMALLVATLAWAVVRNLPFPPFDAWKV</sequence>
<dbReference type="EMBL" id="BAABIE010000001">
    <property type="protein sequence ID" value="GAA4738160.1"/>
    <property type="molecule type" value="Genomic_DNA"/>
</dbReference>
<keyword evidence="3" id="KW-1185">Reference proteome</keyword>
<keyword evidence="1" id="KW-0812">Transmembrane</keyword>
<organism evidence="2 3">
    <name type="scientific">Gordonia alkaliphila</name>
    <dbReference type="NCBI Taxonomy" id="1053547"/>
    <lineage>
        <taxon>Bacteria</taxon>
        <taxon>Bacillati</taxon>
        <taxon>Actinomycetota</taxon>
        <taxon>Actinomycetes</taxon>
        <taxon>Mycobacteriales</taxon>
        <taxon>Gordoniaceae</taxon>
        <taxon>Gordonia</taxon>
    </lineage>
</organism>
<dbReference type="Proteomes" id="UP001500822">
    <property type="component" value="Unassembled WGS sequence"/>
</dbReference>
<feature type="transmembrane region" description="Helical" evidence="1">
    <location>
        <begin position="86"/>
        <end position="110"/>
    </location>
</feature>
<gene>
    <name evidence="2" type="ORF">GCM10023217_01850</name>
</gene>
<name>A0ABP8YS34_9ACTN</name>
<keyword evidence="1" id="KW-1133">Transmembrane helix</keyword>
<dbReference type="Pfam" id="PF10825">
    <property type="entry name" value="DUF2752"/>
    <property type="match status" value="1"/>
</dbReference>
<comment type="caution">
    <text evidence="2">The sequence shown here is derived from an EMBL/GenBank/DDBJ whole genome shotgun (WGS) entry which is preliminary data.</text>
</comment>
<proteinExistence type="predicted"/>
<dbReference type="RefSeq" id="WP_246993964.1">
    <property type="nucleotide sequence ID" value="NZ_BAABIE010000001.1"/>
</dbReference>
<evidence type="ECO:0000313" key="3">
    <source>
        <dbReference type="Proteomes" id="UP001500822"/>
    </source>
</evidence>
<dbReference type="InterPro" id="IPR021215">
    <property type="entry name" value="DUF2752"/>
</dbReference>
<keyword evidence="1" id="KW-0472">Membrane</keyword>
<feature type="transmembrane region" description="Helical" evidence="1">
    <location>
        <begin position="122"/>
        <end position="139"/>
    </location>
</feature>
<evidence type="ECO:0000313" key="2">
    <source>
        <dbReference type="EMBL" id="GAA4738160.1"/>
    </source>
</evidence>
<protein>
    <submittedName>
        <fullName evidence="2">DUF2752 domain-containing protein</fullName>
    </submittedName>
</protein>
<accession>A0ABP8YS34</accession>